<evidence type="ECO:0000313" key="10">
    <source>
        <dbReference type="Proteomes" id="UP000728185"/>
    </source>
</evidence>
<dbReference type="InterPro" id="IPR019542">
    <property type="entry name" value="Enhancer_polycomb-like_N"/>
</dbReference>
<dbReference type="GO" id="GO:0005634">
    <property type="term" value="C:nucleus"/>
    <property type="evidence" value="ECO:0007669"/>
    <property type="project" value="UniProtKB-SubCell"/>
</dbReference>
<comment type="caution">
    <text evidence="9">The sequence shown here is derived from an EMBL/GenBank/DDBJ whole genome shotgun (WGS) entry which is preliminary data.</text>
</comment>
<feature type="region of interest" description="Disordered" evidence="7">
    <location>
        <begin position="283"/>
        <end position="322"/>
    </location>
</feature>
<name>A0A8E0VL97_9TREM</name>
<dbReference type="PANTHER" id="PTHR14898">
    <property type="entry name" value="ENHANCER OF POLYCOMB"/>
    <property type="match status" value="1"/>
</dbReference>
<dbReference type="EMBL" id="LUCM01004343">
    <property type="protein sequence ID" value="KAA0194515.1"/>
    <property type="molecule type" value="Genomic_DNA"/>
</dbReference>
<keyword evidence="5 6" id="KW-0539">Nucleus</keyword>
<keyword evidence="10" id="KW-1185">Reference proteome</keyword>
<feature type="domain" description="Enhancer of polycomb-like N-terminal" evidence="8">
    <location>
        <begin position="7"/>
        <end position="147"/>
    </location>
</feature>
<sequence length="586" mass="67115">MSKVSFRARQIDFNKPLPILKNGCDILTEFSENALVNRGVPQIPSGMEKEEENEHHFVEAIHALSHRTESAVKIPVPDIIDKTSSYNKFYSNEFALPKQLVHIRTVVLAEDETTEYDMDSEDEDWLNKSDLGISAEKFESMIDRLERGCGQKVMNLEEAKYLLQDDPSLVIAVYDYWLNKRVQSRQPLLFAIRQERRDGGSNADPYVAFRRRSEKMQTRKNRKNDEQSYEKMLILRDQMEALGAILSNVVKREVVKEALMQCELRCFQTRYKLRDWDGSHVNEAESITRKTQQPIEVTPVRSSKNQTRKRPNRKRKLTQRALNLSLRAQSSEDVSDGDLSESNADGPFAFVRTPGCRYLKARDPNHGDSASSQFPAGRYSLVTVPSVCHPNQRVYTGYIRRRLGRGGRIIYDRLRPPSDLAEFLRIYDRERQCFLPERLAFPRENEDCRTYSCIPRPQCRDQALLQRLKPLVLGSSCNRPSYNWPICTDFSTTPSFEPLHPGIDHLSTTSFNRSCAPTAPDHSTFVSPLESPDGSSKTNGPSETLDDLIQYSTAFPLDVDSSTKETNGYQSPKRNSVLHPVSIRFC</sequence>
<dbReference type="OrthoDB" id="435275at2759"/>
<feature type="compositionally biased region" description="Polar residues" evidence="7">
    <location>
        <begin position="289"/>
        <end position="305"/>
    </location>
</feature>
<evidence type="ECO:0000256" key="2">
    <source>
        <dbReference type="ARBA" id="ARBA00008035"/>
    </source>
</evidence>
<accession>A0A8E0VL97</accession>
<gene>
    <name evidence="9" type="ORF">FBUS_11092</name>
</gene>
<keyword evidence="4 6" id="KW-0804">Transcription</keyword>
<feature type="compositionally biased region" description="Basic residues" evidence="7">
    <location>
        <begin position="306"/>
        <end position="318"/>
    </location>
</feature>
<evidence type="ECO:0000256" key="4">
    <source>
        <dbReference type="ARBA" id="ARBA00023163"/>
    </source>
</evidence>
<proteinExistence type="inferred from homology"/>
<dbReference type="GO" id="GO:0035267">
    <property type="term" value="C:NuA4 histone acetyltransferase complex"/>
    <property type="evidence" value="ECO:0007669"/>
    <property type="project" value="InterPro"/>
</dbReference>
<evidence type="ECO:0000256" key="1">
    <source>
        <dbReference type="ARBA" id="ARBA00004123"/>
    </source>
</evidence>
<evidence type="ECO:0000256" key="3">
    <source>
        <dbReference type="ARBA" id="ARBA00023015"/>
    </source>
</evidence>
<dbReference type="InterPro" id="IPR024943">
    <property type="entry name" value="Enhancer_polycomb"/>
</dbReference>
<evidence type="ECO:0000313" key="9">
    <source>
        <dbReference type="EMBL" id="KAA0194515.1"/>
    </source>
</evidence>
<comment type="similarity">
    <text evidence="2 6">Belongs to the enhancer of polycomb family.</text>
</comment>
<evidence type="ECO:0000256" key="7">
    <source>
        <dbReference type="SAM" id="MobiDB-lite"/>
    </source>
</evidence>
<evidence type="ECO:0000256" key="6">
    <source>
        <dbReference type="RuleBase" id="RU361124"/>
    </source>
</evidence>
<reference evidence="9" key="1">
    <citation type="submission" date="2019-05" db="EMBL/GenBank/DDBJ databases">
        <title>Annotation for the trematode Fasciolopsis buski.</title>
        <authorList>
            <person name="Choi Y.-J."/>
        </authorList>
    </citation>
    <scope>NUCLEOTIDE SEQUENCE</scope>
    <source>
        <strain evidence="9">HT</strain>
        <tissue evidence="9">Whole worm</tissue>
    </source>
</reference>
<comment type="subcellular location">
    <subcellularLocation>
        <location evidence="1 6">Nucleus</location>
    </subcellularLocation>
</comment>
<dbReference type="Pfam" id="PF10513">
    <property type="entry name" value="EPL1"/>
    <property type="match status" value="1"/>
</dbReference>
<dbReference type="Proteomes" id="UP000728185">
    <property type="component" value="Unassembled WGS sequence"/>
</dbReference>
<keyword evidence="3 6" id="KW-0805">Transcription regulation</keyword>
<protein>
    <recommendedName>
        <fullName evidence="6">Enhancer of polycomb-like protein</fullName>
    </recommendedName>
</protein>
<feature type="region of interest" description="Disordered" evidence="7">
    <location>
        <begin position="519"/>
        <end position="544"/>
    </location>
</feature>
<organism evidence="9 10">
    <name type="scientific">Fasciolopsis buskii</name>
    <dbReference type="NCBI Taxonomy" id="27845"/>
    <lineage>
        <taxon>Eukaryota</taxon>
        <taxon>Metazoa</taxon>
        <taxon>Spiralia</taxon>
        <taxon>Lophotrochozoa</taxon>
        <taxon>Platyhelminthes</taxon>
        <taxon>Trematoda</taxon>
        <taxon>Digenea</taxon>
        <taxon>Plagiorchiida</taxon>
        <taxon>Echinostomata</taxon>
        <taxon>Echinostomatoidea</taxon>
        <taxon>Fasciolidae</taxon>
        <taxon>Fasciolopsis</taxon>
    </lineage>
</organism>
<evidence type="ECO:0000259" key="8">
    <source>
        <dbReference type="Pfam" id="PF10513"/>
    </source>
</evidence>
<dbReference type="AlphaFoldDB" id="A0A8E0VL97"/>
<feature type="compositionally biased region" description="Polar residues" evidence="7">
    <location>
        <begin position="533"/>
        <end position="542"/>
    </location>
</feature>
<evidence type="ECO:0000256" key="5">
    <source>
        <dbReference type="ARBA" id="ARBA00023242"/>
    </source>
</evidence>
<dbReference type="GO" id="GO:0006357">
    <property type="term" value="P:regulation of transcription by RNA polymerase II"/>
    <property type="evidence" value="ECO:0007669"/>
    <property type="project" value="InterPro"/>
</dbReference>